<organism evidence="1 2">
    <name type="scientific">Frondihabitans cladoniiphilus</name>
    <dbReference type="NCBI Taxonomy" id="715785"/>
    <lineage>
        <taxon>Bacteria</taxon>
        <taxon>Bacillati</taxon>
        <taxon>Actinomycetota</taxon>
        <taxon>Actinomycetes</taxon>
        <taxon>Micrococcales</taxon>
        <taxon>Microbacteriaceae</taxon>
        <taxon>Frondihabitans</taxon>
    </lineage>
</organism>
<dbReference type="EMBL" id="BAABLM010000012">
    <property type="protein sequence ID" value="GAA4686528.1"/>
    <property type="molecule type" value="Genomic_DNA"/>
</dbReference>
<gene>
    <name evidence="1" type="ORF">GCM10025780_36510</name>
</gene>
<dbReference type="RefSeq" id="WP_345377381.1">
    <property type="nucleotide sequence ID" value="NZ_BAABLM010000012.1"/>
</dbReference>
<accession>A0ABP8WDJ8</accession>
<dbReference type="Gene3D" id="3.40.50.300">
    <property type="entry name" value="P-loop containing nucleotide triphosphate hydrolases"/>
    <property type="match status" value="1"/>
</dbReference>
<name>A0ABP8WDJ8_9MICO</name>
<proteinExistence type="predicted"/>
<dbReference type="InterPro" id="IPR027417">
    <property type="entry name" value="P-loop_NTPase"/>
</dbReference>
<dbReference type="SUPFAM" id="SSF52540">
    <property type="entry name" value="P-loop containing nucleoside triphosphate hydrolases"/>
    <property type="match status" value="1"/>
</dbReference>
<evidence type="ECO:0008006" key="3">
    <source>
        <dbReference type="Google" id="ProtNLM"/>
    </source>
</evidence>
<evidence type="ECO:0000313" key="2">
    <source>
        <dbReference type="Proteomes" id="UP001501295"/>
    </source>
</evidence>
<dbReference type="Proteomes" id="UP001501295">
    <property type="component" value="Unassembled WGS sequence"/>
</dbReference>
<dbReference type="Pfam" id="PF13481">
    <property type="entry name" value="AAA_25"/>
    <property type="match status" value="1"/>
</dbReference>
<protein>
    <recommendedName>
        <fullName evidence="3">AAA domain-containing protein</fullName>
    </recommendedName>
</protein>
<keyword evidence="2" id="KW-1185">Reference proteome</keyword>
<sequence>MSDTAPAERTLTLTPLETVEAERQVFLWNGRIPMGTATIFAGRGGEGKSTFSLWVASHVTLGTLEGEYSGQPATVLLVGHEDDLGTVVKPRLIAAGADMTRVFSVTIKTQLDGLELTEVPSLVQDLGRIREAITTTGARLIIVDPLTSMMDGANLDKTADVRRVLNPFTTLAAELNVAIVALMHFRKGQGDTRDLLSGSHAFRDTARSVILFVTDEDTGQRVATVDKSNYSETRGDSFAFNLVSTLIPTNDGTDTSVARVDYLGDSTISVTDIVNKPDDVDLGEEIGAVVEYVNRHPEGVKPADVATATNLDPKAVRTYLSRAAHRGLIAKAGYGHYTPSATAPSVRALVAPVAPVALNPLSATSATEATAQQQQHPVALCRSCGFPLSPAIAHHGIHPTCDTGETA</sequence>
<reference evidence="2" key="1">
    <citation type="journal article" date="2019" name="Int. J. Syst. Evol. Microbiol.">
        <title>The Global Catalogue of Microorganisms (GCM) 10K type strain sequencing project: providing services to taxonomists for standard genome sequencing and annotation.</title>
        <authorList>
            <consortium name="The Broad Institute Genomics Platform"/>
            <consortium name="The Broad Institute Genome Sequencing Center for Infectious Disease"/>
            <person name="Wu L."/>
            <person name="Ma J."/>
        </authorList>
    </citation>
    <scope>NUCLEOTIDE SEQUENCE [LARGE SCALE GENOMIC DNA]</scope>
    <source>
        <strain evidence="2">JCM 18956</strain>
    </source>
</reference>
<evidence type="ECO:0000313" key="1">
    <source>
        <dbReference type="EMBL" id="GAA4686528.1"/>
    </source>
</evidence>
<comment type="caution">
    <text evidence="1">The sequence shown here is derived from an EMBL/GenBank/DDBJ whole genome shotgun (WGS) entry which is preliminary data.</text>
</comment>